<dbReference type="Gene3D" id="3.30.470.20">
    <property type="entry name" value="ATP-grasp fold, B domain"/>
    <property type="match status" value="1"/>
</dbReference>
<dbReference type="GO" id="GO:0046872">
    <property type="term" value="F:metal ion binding"/>
    <property type="evidence" value="ECO:0007669"/>
    <property type="project" value="UniProtKB-KW"/>
</dbReference>
<keyword evidence="9" id="KW-0418">Kinase</keyword>
<dbReference type="Proteomes" id="UP000712673">
    <property type="component" value="Unassembled WGS sequence"/>
</dbReference>
<evidence type="ECO:0000259" key="15">
    <source>
        <dbReference type="Pfam" id="PF02896"/>
    </source>
</evidence>
<gene>
    <name evidence="16" type="ORF">FJZ47_07265</name>
</gene>
<dbReference type="EMBL" id="VGLS01000165">
    <property type="protein sequence ID" value="MBM3223583.1"/>
    <property type="molecule type" value="Genomic_DNA"/>
</dbReference>
<dbReference type="Gene3D" id="3.50.30.10">
    <property type="entry name" value="Phosphohistidine domain"/>
    <property type="match status" value="1"/>
</dbReference>
<evidence type="ECO:0000259" key="13">
    <source>
        <dbReference type="Pfam" id="PF00391"/>
    </source>
</evidence>
<dbReference type="PANTHER" id="PTHR22931:SF9">
    <property type="entry name" value="PYRUVATE, PHOSPHATE DIKINASE 1, CHLOROPLASTIC"/>
    <property type="match status" value="1"/>
</dbReference>
<evidence type="ECO:0000256" key="10">
    <source>
        <dbReference type="ARBA" id="ARBA00022840"/>
    </source>
</evidence>
<dbReference type="Gene3D" id="1.10.189.10">
    <property type="entry name" value="Pyruvate Phosphate Dikinase, domain 2"/>
    <property type="match status" value="1"/>
</dbReference>
<dbReference type="AlphaFoldDB" id="A0A937VZS1"/>
<keyword evidence="11" id="KW-0460">Magnesium</keyword>
<dbReference type="EC" id="2.7.9.1" evidence="4"/>
<feature type="non-terminal residue" evidence="16">
    <location>
        <position position="1"/>
    </location>
</feature>
<keyword evidence="6 16" id="KW-0808">Transferase</keyword>
<evidence type="ECO:0000256" key="7">
    <source>
        <dbReference type="ARBA" id="ARBA00022723"/>
    </source>
</evidence>
<comment type="caution">
    <text evidence="16">The sequence shown here is derived from an EMBL/GenBank/DDBJ whole genome shotgun (WGS) entry which is preliminary data.</text>
</comment>
<dbReference type="InterPro" id="IPR018274">
    <property type="entry name" value="PEP_util_AS"/>
</dbReference>
<dbReference type="SUPFAM" id="SSF56059">
    <property type="entry name" value="Glutathione synthetase ATP-binding domain-like"/>
    <property type="match status" value="1"/>
</dbReference>
<dbReference type="PANTHER" id="PTHR22931">
    <property type="entry name" value="PHOSPHOENOLPYRUVATE DIKINASE-RELATED"/>
    <property type="match status" value="1"/>
</dbReference>
<dbReference type="Gene3D" id="3.20.20.60">
    <property type="entry name" value="Phosphoenolpyruvate-binding domains"/>
    <property type="match status" value="1"/>
</dbReference>
<dbReference type="Gene3D" id="3.30.1490.20">
    <property type="entry name" value="ATP-grasp fold, A domain"/>
    <property type="match status" value="1"/>
</dbReference>
<dbReference type="InterPro" id="IPR010121">
    <property type="entry name" value="Pyruvate_phosphate_dikinase"/>
</dbReference>
<keyword evidence="10" id="KW-0067">ATP-binding</keyword>
<evidence type="ECO:0000256" key="9">
    <source>
        <dbReference type="ARBA" id="ARBA00022777"/>
    </source>
</evidence>
<feature type="domain" description="Pyruvate phosphate dikinase AMP/ATP-binding" evidence="14">
    <location>
        <begin position="65"/>
        <end position="156"/>
    </location>
</feature>
<dbReference type="SUPFAM" id="SSF51621">
    <property type="entry name" value="Phosphoenolpyruvate/pyruvate domain"/>
    <property type="match status" value="1"/>
</dbReference>
<evidence type="ECO:0000256" key="8">
    <source>
        <dbReference type="ARBA" id="ARBA00022741"/>
    </source>
</evidence>
<feature type="domain" description="Pyruvate phosphate dikinase AMP/ATP-binding" evidence="14">
    <location>
        <begin position="165"/>
        <end position="217"/>
    </location>
</feature>
<dbReference type="InterPro" id="IPR002192">
    <property type="entry name" value="PPDK_AMP/ATP-bd"/>
</dbReference>
<evidence type="ECO:0000256" key="2">
    <source>
        <dbReference type="ARBA" id="ARBA00003144"/>
    </source>
</evidence>
<dbReference type="InterPro" id="IPR015813">
    <property type="entry name" value="Pyrv/PenolPyrv_kinase-like_dom"/>
</dbReference>
<feature type="domain" description="PEP-utilising enzyme C-terminal" evidence="15">
    <location>
        <begin position="379"/>
        <end position="729"/>
    </location>
</feature>
<dbReference type="Gene3D" id="1.20.80.30">
    <property type="match status" value="1"/>
</dbReference>
<dbReference type="Pfam" id="PF00391">
    <property type="entry name" value="PEP-utilizers"/>
    <property type="match status" value="1"/>
</dbReference>
<dbReference type="PROSITE" id="PS00370">
    <property type="entry name" value="PEP_ENZYMES_PHOS_SITE"/>
    <property type="match status" value="1"/>
</dbReference>
<dbReference type="InterPro" id="IPR000121">
    <property type="entry name" value="PEP_util_C"/>
</dbReference>
<keyword evidence="16" id="KW-0670">Pyruvate</keyword>
<comment type="similarity">
    <text evidence="3">Belongs to the PEP-utilizing enzyme family.</text>
</comment>
<evidence type="ECO:0000256" key="12">
    <source>
        <dbReference type="ARBA" id="ARBA00032883"/>
    </source>
</evidence>
<name>A0A937VZS1_UNCTE</name>
<protein>
    <recommendedName>
        <fullName evidence="5">Pyruvate, phosphate dikinase</fullName>
        <ecNumber evidence="4">2.7.9.1</ecNumber>
    </recommendedName>
    <alternativeName>
        <fullName evidence="12">Pyruvate, orthophosphate dikinase</fullName>
    </alternativeName>
</protein>
<dbReference type="InterPro" id="IPR013815">
    <property type="entry name" value="ATP_grasp_subdomain_1"/>
</dbReference>
<dbReference type="GO" id="GO:0005524">
    <property type="term" value="F:ATP binding"/>
    <property type="evidence" value="ECO:0007669"/>
    <property type="project" value="UniProtKB-KW"/>
</dbReference>
<evidence type="ECO:0000256" key="5">
    <source>
        <dbReference type="ARBA" id="ARBA00020138"/>
    </source>
</evidence>
<dbReference type="Pfam" id="PF02896">
    <property type="entry name" value="PEP-utilizers_C"/>
    <property type="match status" value="1"/>
</dbReference>
<accession>A0A937VZS1</accession>
<reference evidence="16" key="1">
    <citation type="submission" date="2019-03" db="EMBL/GenBank/DDBJ databases">
        <title>Lake Tanganyika Metagenome-Assembled Genomes (MAGs).</title>
        <authorList>
            <person name="Tran P."/>
        </authorList>
    </citation>
    <scope>NUCLEOTIDE SEQUENCE</scope>
    <source>
        <strain evidence="16">K_DeepCast_65m_m2_066</strain>
    </source>
</reference>
<evidence type="ECO:0000256" key="6">
    <source>
        <dbReference type="ARBA" id="ARBA00022679"/>
    </source>
</evidence>
<organism evidence="16 17">
    <name type="scientific">Tectimicrobiota bacterium</name>
    <dbReference type="NCBI Taxonomy" id="2528274"/>
    <lineage>
        <taxon>Bacteria</taxon>
        <taxon>Pseudomonadati</taxon>
        <taxon>Nitrospinota/Tectimicrobiota group</taxon>
        <taxon>Candidatus Tectimicrobiota</taxon>
    </lineage>
</organism>
<keyword evidence="7" id="KW-0479">Metal-binding</keyword>
<feature type="domain" description="PEP-utilising enzyme mobile" evidence="13">
    <location>
        <begin position="284"/>
        <end position="363"/>
    </location>
</feature>
<dbReference type="SUPFAM" id="SSF52009">
    <property type="entry name" value="Phosphohistidine domain"/>
    <property type="match status" value="1"/>
</dbReference>
<dbReference type="InterPro" id="IPR040442">
    <property type="entry name" value="Pyrv_kinase-like_dom_sf"/>
</dbReference>
<proteinExistence type="inferred from homology"/>
<dbReference type="GO" id="GO:0016301">
    <property type="term" value="F:kinase activity"/>
    <property type="evidence" value="ECO:0007669"/>
    <property type="project" value="UniProtKB-KW"/>
</dbReference>
<dbReference type="Pfam" id="PF01326">
    <property type="entry name" value="PPDK_N"/>
    <property type="match status" value="2"/>
</dbReference>
<dbReference type="InterPro" id="IPR036637">
    <property type="entry name" value="Phosphohistidine_dom_sf"/>
</dbReference>
<evidence type="ECO:0000256" key="11">
    <source>
        <dbReference type="ARBA" id="ARBA00022842"/>
    </source>
</evidence>
<comment type="function">
    <text evidence="2">Catalyzes the reversible phosphorylation of pyruvate and phosphate.</text>
</comment>
<dbReference type="NCBIfam" id="TIGR01828">
    <property type="entry name" value="pyru_phos_dikin"/>
    <property type="match status" value="1"/>
</dbReference>
<sequence>TKFGNVVMGVPHAVFEDLLNTVKKRDGAQSDSELSAVALQGLIGPMKACIQEVTGRGFPNRPWDQLRMSIDAVFASWYNDRAVAYRQLHGIPETWGTAANVQAMVFGNRGETSGTGVVFTRDPSTGDKYLYGEFLQNAQGEDVVAGMRDPQPITALRRLLPTVYEDLVSVCQRLERHFRDMQDIEFTVQDGVLYLLQTRGAKRTAPAAVRAAVEMAAEGLITQSEAVLRVEPEQIDQLLHPMIDPQAAVTVLARGLPASPGAASGRVVFTAEEAVRRHESGMRVLLVRNETSPEDIRGMHAAQGILTARGGMTSHAAVVARGMGKSCVVGCRDLVINESAGYCRMGEQVIQANDFLTIDGSTGEVILGQAPLVEADLGGDFAQLMVWADSCRKLGVRCNADTPRDAEIARKFGAEGIGLCRTEHMFFAEDRIMAVRQMIVAESESQRQAALQQILSMQKGDFKAIFQIMDGLPVTVRLLDPPLHEFLPERDLDIGVLAGYMHRPVDEVRDRVKKMHESNPMLGHRGCRLGITTPAIYNMQVQAILEAACELRRERGIEVQLEIMVPLVGDVKELAIVKHHINDVAEQVMRTHNTRVAYLVGTMIELPRAVLTAGAIAREADFFSYGTNDLTQTTLGLSRDDAGMFLPRYIEAGILAHDPFVVLDQEGVGELIRLGVERGRKTRPTLKVGICGEHGGEPRSIAFCHRTSLDYVSCSPFRVPIARLAAAQAALQEHDDVTP</sequence>
<evidence type="ECO:0000313" key="16">
    <source>
        <dbReference type="EMBL" id="MBM3223583.1"/>
    </source>
</evidence>
<evidence type="ECO:0000259" key="14">
    <source>
        <dbReference type="Pfam" id="PF01326"/>
    </source>
</evidence>
<comment type="cofactor">
    <cofactor evidence="1">
        <name>Mg(2+)</name>
        <dbReference type="ChEBI" id="CHEBI:18420"/>
    </cofactor>
</comment>
<evidence type="ECO:0000256" key="1">
    <source>
        <dbReference type="ARBA" id="ARBA00001946"/>
    </source>
</evidence>
<keyword evidence="8" id="KW-0547">Nucleotide-binding</keyword>
<dbReference type="InterPro" id="IPR008279">
    <property type="entry name" value="PEP-util_enz_mobile_dom"/>
</dbReference>
<evidence type="ECO:0000256" key="3">
    <source>
        <dbReference type="ARBA" id="ARBA00007837"/>
    </source>
</evidence>
<evidence type="ECO:0000313" key="17">
    <source>
        <dbReference type="Proteomes" id="UP000712673"/>
    </source>
</evidence>
<dbReference type="GO" id="GO:0050242">
    <property type="term" value="F:pyruvate, phosphate dikinase activity"/>
    <property type="evidence" value="ECO:0007669"/>
    <property type="project" value="UniProtKB-EC"/>
</dbReference>
<evidence type="ECO:0000256" key="4">
    <source>
        <dbReference type="ARBA" id="ARBA00011994"/>
    </source>
</evidence>